<dbReference type="Gene3D" id="3.40.309.10">
    <property type="entry name" value="Aldehyde Dehydrogenase, Chain A, domain 2"/>
    <property type="match status" value="1"/>
</dbReference>
<sequence length="469" mass="53005">MENFKDKIDNIYANQIENRSLISALTIEERKAYLRKLKTSILNHREEIEQALFLDLRKSKIEADSTEIFPVLSEIRLFLRKLNKWSKVKTVQNNLLFFGSTAQIQPEPLGNCLIISPWNYPFQLSIIHLIACIAAGNSAILKPSEFTPNVTAVLEKIISDVFPTNYVALIDGSVEETTYLLTKKFNHIHFTGSPKVGKIVMEAGAKYLASVTLELGGKSPLIIDGTLPMQEVVEKAVWGKLINFGQTCIAPDYILIKEEFQQEFIETFSKHIEKVFGNDLSKSNDLARIINLTNFKRLKNLIDDAISKGANCPFGNQYLENELYIKPTLLTNVSYDALINEEEIFGAIFPIYAFKEINEVIEFINLKEKPLALYILSNNKNFITQIKTKTSSGAVVINETLVHILHPNLPFGGVNNSGIGASTGYEGFKDFSHLKPILKVNRLLSPSKFLNFPYKPITQKVVDFLIKYF</sequence>
<dbReference type="GO" id="GO:0006081">
    <property type="term" value="P:aldehyde metabolic process"/>
    <property type="evidence" value="ECO:0007669"/>
    <property type="project" value="InterPro"/>
</dbReference>
<reference evidence="10" key="1">
    <citation type="submission" date="2016-10" db="EMBL/GenBank/DDBJ databases">
        <authorList>
            <person name="Varghese N."/>
            <person name="Submissions S."/>
        </authorList>
    </citation>
    <scope>NUCLEOTIDE SEQUENCE [LARGE SCALE GENOMIC DNA]</scope>
    <source>
        <strain evidence="10">XJ109</strain>
    </source>
</reference>
<dbReference type="Pfam" id="PF00171">
    <property type="entry name" value="Aldedh"/>
    <property type="match status" value="1"/>
</dbReference>
<dbReference type="Gene3D" id="3.40.605.10">
    <property type="entry name" value="Aldehyde Dehydrogenase, Chain A, domain 1"/>
    <property type="match status" value="1"/>
</dbReference>
<dbReference type="InterPro" id="IPR016160">
    <property type="entry name" value="Ald_DH_CS_CYS"/>
</dbReference>
<feature type="active site" evidence="5 6">
    <location>
        <position position="214"/>
    </location>
</feature>
<dbReference type="EMBL" id="FOUZ01000001">
    <property type="protein sequence ID" value="SFM61651.1"/>
    <property type="molecule type" value="Genomic_DNA"/>
</dbReference>
<evidence type="ECO:0000256" key="2">
    <source>
        <dbReference type="ARBA" id="ARBA00023002"/>
    </source>
</evidence>
<dbReference type="InterPro" id="IPR029510">
    <property type="entry name" value="Ald_DH_CS_GLU"/>
</dbReference>
<keyword evidence="2 4" id="KW-0560">Oxidoreductase</keyword>
<dbReference type="PROSITE" id="PS00070">
    <property type="entry name" value="ALDEHYDE_DEHYDR_CYS"/>
    <property type="match status" value="1"/>
</dbReference>
<dbReference type="InterPro" id="IPR015590">
    <property type="entry name" value="Aldehyde_DH_dom"/>
</dbReference>
<evidence type="ECO:0000256" key="1">
    <source>
        <dbReference type="ARBA" id="ARBA00009986"/>
    </source>
</evidence>
<organism evidence="9 10">
    <name type="scientific">Algoriella xinjiangensis</name>
    <dbReference type="NCBI Taxonomy" id="684065"/>
    <lineage>
        <taxon>Bacteria</taxon>
        <taxon>Pseudomonadati</taxon>
        <taxon>Bacteroidota</taxon>
        <taxon>Flavobacteriia</taxon>
        <taxon>Flavobacteriales</taxon>
        <taxon>Weeksellaceae</taxon>
        <taxon>Algoriella</taxon>
    </lineage>
</organism>
<evidence type="ECO:0000256" key="7">
    <source>
        <dbReference type="RuleBase" id="RU003345"/>
    </source>
</evidence>
<dbReference type="InterPro" id="IPR016162">
    <property type="entry name" value="Ald_DH_N"/>
</dbReference>
<dbReference type="AlphaFoldDB" id="A0A1I4SBE3"/>
<gene>
    <name evidence="9" type="ORF">SAMN05421738_101132</name>
</gene>
<evidence type="ECO:0000256" key="3">
    <source>
        <dbReference type="ARBA" id="ARBA00023027"/>
    </source>
</evidence>
<accession>A0A1I4SBE3</accession>
<dbReference type="OrthoDB" id="9762913at2"/>
<keyword evidence="10" id="KW-1185">Reference proteome</keyword>
<evidence type="ECO:0000256" key="4">
    <source>
        <dbReference type="PIRNR" id="PIRNR036492"/>
    </source>
</evidence>
<dbReference type="GO" id="GO:0004029">
    <property type="term" value="F:aldehyde dehydrogenase (NAD+) activity"/>
    <property type="evidence" value="ECO:0007669"/>
    <property type="project" value="TreeGrafter"/>
</dbReference>
<proteinExistence type="inferred from homology"/>
<dbReference type="GO" id="GO:0005737">
    <property type="term" value="C:cytoplasm"/>
    <property type="evidence" value="ECO:0007669"/>
    <property type="project" value="TreeGrafter"/>
</dbReference>
<dbReference type="InterPro" id="IPR016161">
    <property type="entry name" value="Ald_DH/histidinol_DH"/>
</dbReference>
<evidence type="ECO:0000259" key="8">
    <source>
        <dbReference type="Pfam" id="PF00171"/>
    </source>
</evidence>
<comment type="similarity">
    <text evidence="1 4 7">Belongs to the aldehyde dehydrogenase family.</text>
</comment>
<dbReference type="STRING" id="684065.SAMN05421738_101132"/>
<name>A0A1I4SBE3_9FLAO</name>
<dbReference type="InterPro" id="IPR016163">
    <property type="entry name" value="Ald_DH_C"/>
</dbReference>
<feature type="domain" description="Aldehyde dehydrogenase" evidence="8">
    <location>
        <begin position="19"/>
        <end position="435"/>
    </location>
</feature>
<evidence type="ECO:0000313" key="10">
    <source>
        <dbReference type="Proteomes" id="UP000199149"/>
    </source>
</evidence>
<dbReference type="PIRSF" id="PIRSF036492">
    <property type="entry name" value="ALDH"/>
    <property type="match status" value="1"/>
</dbReference>
<keyword evidence="3" id="KW-0520">NAD</keyword>
<protein>
    <recommendedName>
        <fullName evidence="4">Aldehyde dehydrogenase</fullName>
    </recommendedName>
</protein>
<dbReference type="FunFam" id="3.40.309.10:FF:000003">
    <property type="entry name" value="Aldehyde dehydrogenase"/>
    <property type="match status" value="1"/>
</dbReference>
<dbReference type="PROSITE" id="PS00687">
    <property type="entry name" value="ALDEHYDE_DEHYDR_GLU"/>
    <property type="match status" value="1"/>
</dbReference>
<dbReference type="PANTHER" id="PTHR43570">
    <property type="entry name" value="ALDEHYDE DEHYDROGENASE"/>
    <property type="match status" value="1"/>
</dbReference>
<dbReference type="Proteomes" id="UP000199149">
    <property type="component" value="Unassembled WGS sequence"/>
</dbReference>
<feature type="active site" evidence="5">
    <location>
        <position position="248"/>
    </location>
</feature>
<dbReference type="SUPFAM" id="SSF53720">
    <property type="entry name" value="ALDH-like"/>
    <property type="match status" value="1"/>
</dbReference>
<dbReference type="PANTHER" id="PTHR43570:SF20">
    <property type="entry name" value="ALDEHYDE DEHYDROGENASE ALDX-RELATED"/>
    <property type="match status" value="1"/>
</dbReference>
<evidence type="ECO:0000313" key="9">
    <source>
        <dbReference type="EMBL" id="SFM61651.1"/>
    </source>
</evidence>
<evidence type="ECO:0000256" key="5">
    <source>
        <dbReference type="PIRSR" id="PIRSR036492-1"/>
    </source>
</evidence>
<dbReference type="RefSeq" id="WP_092905535.1">
    <property type="nucleotide sequence ID" value="NZ_FOUZ01000001.1"/>
</dbReference>
<evidence type="ECO:0000256" key="6">
    <source>
        <dbReference type="PROSITE-ProRule" id="PRU10007"/>
    </source>
</evidence>
<dbReference type="InterPro" id="IPR012394">
    <property type="entry name" value="Aldehyde_DH_NAD(P)"/>
</dbReference>